<evidence type="ECO:0000256" key="6">
    <source>
        <dbReference type="ARBA" id="ARBA00042675"/>
    </source>
</evidence>
<evidence type="ECO:0000256" key="8">
    <source>
        <dbReference type="RuleBase" id="RU000384"/>
    </source>
</evidence>
<dbReference type="CDD" id="cd00431">
    <property type="entry name" value="cysteine_hydrolases"/>
    <property type="match status" value="1"/>
</dbReference>
<gene>
    <name evidence="10" type="ORF">CTAYLR_001341</name>
</gene>
<evidence type="ECO:0000256" key="4">
    <source>
        <dbReference type="ARBA" id="ARBA00038790"/>
    </source>
</evidence>
<evidence type="ECO:0000256" key="1">
    <source>
        <dbReference type="ARBA" id="ARBA00006336"/>
    </source>
</evidence>
<dbReference type="EMBL" id="JAQMWT010000671">
    <property type="protein sequence ID" value="KAJ8598485.1"/>
    <property type="molecule type" value="Genomic_DNA"/>
</dbReference>
<dbReference type="GO" id="GO:0005737">
    <property type="term" value="C:cytoplasm"/>
    <property type="evidence" value="ECO:0007669"/>
    <property type="project" value="TreeGrafter"/>
</dbReference>
<dbReference type="InterPro" id="IPR014746">
    <property type="entry name" value="Gln_synth/guanido_kin_cat_dom"/>
</dbReference>
<sequence length="657" mass="72241">MNAASFSPRTEARETGLLAAETTAVLVVDVQNYCCHREGADWKDRKTEFYWRAVSRSVERISALIHKARKVGVEVMYTVIESLTLDGRDRSLDYKISGFNVPRGSWAGRVVSSIAPAGDEIVFPKTSCDVFVATNIDFVLRNLGTKQLVICGGLTDQCVESATRHACDRGYLVTLATDACYAETQDRQDAALRGLGGFCRQREVSALVEELDAFPEVVAAAAAASPSGGIVPGGRRYVRFELADLNCKSLSKVVPDRNKEKAVYMYSGVLAMGANSEVLCFPPEIAAAGCPNFLLDPKWETATPLPWAPEVVRVICEMDQCPAVPRTICRRLAERLKRTHGLEVLAACEYEFTVAFEKDGSWAPAFDGVDIFATLQHAKVADLTYEIEDAMHRVGVDILTINAEYGPQLEMTFKPAFGVESGDQAATFKEGVKEICMKKGLRATFMTKPFGVKGIGNGGHWNHSLWKDGRNATGDGPSNERLSSIGEAWVAGILKHAPALEAICAPTPPCYCRHGNWAPTHADWGYDDRMAAVRVKRENQDDNFYVELRMPSASSNPYLVMAATIAAGLDGLDSQATLPPDRKAAKDATTPLPTNLEDALRALEQDAYMQHALGPDFVRWFTLVKRAEIETINSKYRASDTDADTSRAWQRMYMEYI</sequence>
<proteinExistence type="inferred from homology"/>
<organism evidence="10 11">
    <name type="scientific">Chrysophaeum taylorii</name>
    <dbReference type="NCBI Taxonomy" id="2483200"/>
    <lineage>
        <taxon>Eukaryota</taxon>
        <taxon>Sar</taxon>
        <taxon>Stramenopiles</taxon>
        <taxon>Ochrophyta</taxon>
        <taxon>Pelagophyceae</taxon>
        <taxon>Pelagomonadales</taxon>
        <taxon>Pelagomonadaceae</taxon>
        <taxon>Chrysophaeum</taxon>
    </lineage>
</organism>
<dbReference type="InterPro" id="IPR000868">
    <property type="entry name" value="Isochorismatase-like_dom"/>
</dbReference>
<comment type="caution">
    <text evidence="10">The sequence shown here is derived from an EMBL/GenBank/DDBJ whole genome shotgun (WGS) entry which is preliminary data.</text>
</comment>
<accession>A0AAD7XJI9</accession>
<keyword evidence="11" id="KW-1185">Reference proteome</keyword>
<evidence type="ECO:0000313" key="11">
    <source>
        <dbReference type="Proteomes" id="UP001230188"/>
    </source>
</evidence>
<evidence type="ECO:0000256" key="7">
    <source>
        <dbReference type="PROSITE-ProRule" id="PRU01331"/>
    </source>
</evidence>
<evidence type="ECO:0000313" key="10">
    <source>
        <dbReference type="EMBL" id="KAJ8598485.1"/>
    </source>
</evidence>
<dbReference type="PANTHER" id="PTHR43407:SF1">
    <property type="entry name" value="LENGSIN"/>
    <property type="match status" value="1"/>
</dbReference>
<evidence type="ECO:0000256" key="2">
    <source>
        <dbReference type="ARBA" id="ARBA00009897"/>
    </source>
</evidence>
<dbReference type="PANTHER" id="PTHR43407">
    <property type="entry name" value="GLUTAMINE SYNTHETASE"/>
    <property type="match status" value="1"/>
</dbReference>
<comment type="similarity">
    <text evidence="1">Belongs to the isochorismatase family.</text>
</comment>
<dbReference type="PROSITE" id="PS51987">
    <property type="entry name" value="GS_CATALYTIC"/>
    <property type="match status" value="1"/>
</dbReference>
<dbReference type="Gene3D" id="3.30.590.10">
    <property type="entry name" value="Glutamine synthetase/guanido kinase, catalytic domain"/>
    <property type="match status" value="1"/>
</dbReference>
<comment type="function">
    <text evidence="3">May act as a component of the cytoskeleton or as a chaperone for the reorganization of intermediate filament proteins during terminal differentiation in the lens. Does not seem to have enzymatic activity.</text>
</comment>
<protein>
    <recommendedName>
        <fullName evidence="5">Lengsin</fullName>
    </recommendedName>
    <alternativeName>
        <fullName evidence="6">Glutamate-ammonia ligase domain-containing protein 1</fullName>
    </alternativeName>
</protein>
<dbReference type="GO" id="GO:0016020">
    <property type="term" value="C:membrane"/>
    <property type="evidence" value="ECO:0007669"/>
    <property type="project" value="TreeGrafter"/>
</dbReference>
<dbReference type="Proteomes" id="UP001230188">
    <property type="component" value="Unassembled WGS sequence"/>
</dbReference>
<evidence type="ECO:0000256" key="5">
    <source>
        <dbReference type="ARBA" id="ARBA00039404"/>
    </source>
</evidence>
<dbReference type="InterPro" id="IPR036380">
    <property type="entry name" value="Isochorismatase-like_sf"/>
</dbReference>
<evidence type="ECO:0000256" key="3">
    <source>
        <dbReference type="ARBA" id="ARBA00037583"/>
    </source>
</evidence>
<dbReference type="SMART" id="SM01230">
    <property type="entry name" value="Gln-synt_C"/>
    <property type="match status" value="1"/>
</dbReference>
<feature type="domain" description="GS catalytic" evidence="9">
    <location>
        <begin position="325"/>
        <end position="657"/>
    </location>
</feature>
<dbReference type="InterPro" id="IPR008146">
    <property type="entry name" value="Gln_synth_cat_dom"/>
</dbReference>
<dbReference type="SUPFAM" id="SSF52499">
    <property type="entry name" value="Isochorismatase-like hydrolases"/>
    <property type="match status" value="1"/>
</dbReference>
<dbReference type="AlphaFoldDB" id="A0AAD7XJI9"/>
<comment type="similarity">
    <text evidence="2 7 8">Belongs to the glutamine synthetase family.</text>
</comment>
<name>A0AAD7XJI9_9STRA</name>
<dbReference type="SUPFAM" id="SSF55931">
    <property type="entry name" value="Glutamine synthetase/guanido kinase"/>
    <property type="match status" value="1"/>
</dbReference>
<evidence type="ECO:0000259" key="9">
    <source>
        <dbReference type="PROSITE" id="PS51987"/>
    </source>
</evidence>
<dbReference type="GO" id="GO:0004356">
    <property type="term" value="F:glutamine synthetase activity"/>
    <property type="evidence" value="ECO:0007669"/>
    <property type="project" value="InterPro"/>
</dbReference>
<dbReference type="Pfam" id="PF00120">
    <property type="entry name" value="Gln-synt_C"/>
    <property type="match status" value="1"/>
</dbReference>
<reference evidence="10" key="1">
    <citation type="submission" date="2023-01" db="EMBL/GenBank/DDBJ databases">
        <title>Metagenome sequencing of chrysophaentin producing Chrysophaeum taylorii.</title>
        <authorList>
            <person name="Davison J."/>
            <person name="Bewley C."/>
        </authorList>
    </citation>
    <scope>NUCLEOTIDE SEQUENCE</scope>
    <source>
        <strain evidence="10">NIES-1699</strain>
    </source>
</reference>
<comment type="subunit">
    <text evidence="4">Dodecamer. Interacts with BFSP2 and VIM.</text>
</comment>
<dbReference type="Gene3D" id="3.40.50.850">
    <property type="entry name" value="Isochorismatase-like"/>
    <property type="match status" value="1"/>
</dbReference>
<dbReference type="Pfam" id="PF00857">
    <property type="entry name" value="Isochorismatase"/>
    <property type="match status" value="1"/>
</dbReference>